<gene>
    <name evidence="1" type="ORF">M422DRAFT_269340</name>
</gene>
<dbReference type="Proteomes" id="UP000054279">
    <property type="component" value="Unassembled WGS sequence"/>
</dbReference>
<dbReference type="EMBL" id="KN837286">
    <property type="protein sequence ID" value="KIJ29267.1"/>
    <property type="molecule type" value="Genomic_DNA"/>
</dbReference>
<proteinExistence type="predicted"/>
<evidence type="ECO:0000313" key="2">
    <source>
        <dbReference type="Proteomes" id="UP000054279"/>
    </source>
</evidence>
<evidence type="ECO:0000313" key="1">
    <source>
        <dbReference type="EMBL" id="KIJ29267.1"/>
    </source>
</evidence>
<sequence length="196" mass="22597">MLRSLSSFAVELREYIVEGIDDVGDLLSLALTSRAFCALVIPWHIEYRWICCSPARKEIWSILSRKPSLAARLRNLELIDEVEGEVFIPRSLEDFPEYMDMPEYVERREFDHPRVPVPPLPVDVGPRLLTLLEHTDLTRFFCDRLLVGTAVFSLLSKIIKHSPELQELHIMICYSATHIRSLNSNVLNPNVSDFFS</sequence>
<dbReference type="OrthoDB" id="3249214at2759"/>
<dbReference type="HOGENOM" id="CLU_1391017_0_0_1"/>
<dbReference type="AlphaFoldDB" id="A0A0C9UK57"/>
<organism evidence="1 2">
    <name type="scientific">Sphaerobolus stellatus (strain SS14)</name>
    <dbReference type="NCBI Taxonomy" id="990650"/>
    <lineage>
        <taxon>Eukaryota</taxon>
        <taxon>Fungi</taxon>
        <taxon>Dikarya</taxon>
        <taxon>Basidiomycota</taxon>
        <taxon>Agaricomycotina</taxon>
        <taxon>Agaricomycetes</taxon>
        <taxon>Phallomycetidae</taxon>
        <taxon>Geastrales</taxon>
        <taxon>Sphaerobolaceae</taxon>
        <taxon>Sphaerobolus</taxon>
    </lineage>
</organism>
<protein>
    <recommendedName>
        <fullName evidence="3">F-box domain-containing protein</fullName>
    </recommendedName>
</protein>
<reference evidence="1 2" key="1">
    <citation type="submission" date="2014-06" db="EMBL/GenBank/DDBJ databases">
        <title>Evolutionary Origins and Diversification of the Mycorrhizal Mutualists.</title>
        <authorList>
            <consortium name="DOE Joint Genome Institute"/>
            <consortium name="Mycorrhizal Genomics Consortium"/>
            <person name="Kohler A."/>
            <person name="Kuo A."/>
            <person name="Nagy L.G."/>
            <person name="Floudas D."/>
            <person name="Copeland A."/>
            <person name="Barry K.W."/>
            <person name="Cichocki N."/>
            <person name="Veneault-Fourrey C."/>
            <person name="LaButti K."/>
            <person name="Lindquist E.A."/>
            <person name="Lipzen A."/>
            <person name="Lundell T."/>
            <person name="Morin E."/>
            <person name="Murat C."/>
            <person name="Riley R."/>
            <person name="Ohm R."/>
            <person name="Sun H."/>
            <person name="Tunlid A."/>
            <person name="Henrissat B."/>
            <person name="Grigoriev I.V."/>
            <person name="Hibbett D.S."/>
            <person name="Martin F."/>
        </authorList>
    </citation>
    <scope>NUCLEOTIDE SEQUENCE [LARGE SCALE GENOMIC DNA]</scope>
    <source>
        <strain evidence="1 2">SS14</strain>
    </source>
</reference>
<evidence type="ECO:0008006" key="3">
    <source>
        <dbReference type="Google" id="ProtNLM"/>
    </source>
</evidence>
<name>A0A0C9UK57_SPHS4</name>
<keyword evidence="2" id="KW-1185">Reference proteome</keyword>
<accession>A0A0C9UK57</accession>